<evidence type="ECO:0000313" key="1">
    <source>
        <dbReference type="EMBL" id="PPQ78769.1"/>
    </source>
</evidence>
<dbReference type="InterPro" id="IPR027417">
    <property type="entry name" value="P-loop_NTPase"/>
</dbReference>
<comment type="caution">
    <text evidence="1">The sequence shown here is derived from an EMBL/GenBank/DDBJ whole genome shotgun (WGS) entry which is preliminary data.</text>
</comment>
<evidence type="ECO:0000313" key="2">
    <source>
        <dbReference type="Proteomes" id="UP000283269"/>
    </source>
</evidence>
<dbReference type="Gene3D" id="3.40.50.300">
    <property type="entry name" value="P-loop containing nucleotide triphosphate hydrolases"/>
    <property type="match status" value="1"/>
</dbReference>
<name>A0A409WJV8_PSICY</name>
<keyword evidence="2" id="KW-1185">Reference proteome</keyword>
<accession>A0A409WJV8</accession>
<dbReference type="AlphaFoldDB" id="A0A409WJV8"/>
<proteinExistence type="predicted"/>
<dbReference type="Proteomes" id="UP000283269">
    <property type="component" value="Unassembled WGS sequence"/>
</dbReference>
<gene>
    <name evidence="1" type="ORF">CVT25_010642</name>
</gene>
<sequence>MIAQRAKQKKKERDIALLRGELSSDGIVDENARHGGVDAHMVVPNTVTAITSGTKRKAPKALDEMESEERRTALVAMKNGLKQTVKGNKRVVTPMRITSTAGEGEEYQTATALYESLKKRVAKASANTDTSKFLQFHAFHAIVAIGTIDNQKRLELVAKDLRKICRVLFDHHNPTKLYNFETMGRIATYTCRCLGNLVIPDAPPPASSKASKKGAQGDLIKQARLARSVEASALTVPRICGGKVKITIVDDGRHPINIPGQRISISIEHPGPSSKAQ</sequence>
<dbReference type="OrthoDB" id="3025610at2759"/>
<dbReference type="Gene3D" id="1.10.275.30">
    <property type="match status" value="1"/>
</dbReference>
<dbReference type="EMBL" id="NHYD01003407">
    <property type="protein sequence ID" value="PPQ78769.1"/>
    <property type="molecule type" value="Genomic_DNA"/>
</dbReference>
<dbReference type="InParanoid" id="A0A409WJV8"/>
<reference evidence="1 2" key="1">
    <citation type="journal article" date="2018" name="Evol. Lett.">
        <title>Horizontal gene cluster transfer increased hallucinogenic mushroom diversity.</title>
        <authorList>
            <person name="Reynolds H.T."/>
            <person name="Vijayakumar V."/>
            <person name="Gluck-Thaler E."/>
            <person name="Korotkin H.B."/>
            <person name="Matheny P.B."/>
            <person name="Slot J.C."/>
        </authorList>
    </citation>
    <scope>NUCLEOTIDE SEQUENCE [LARGE SCALE GENOMIC DNA]</scope>
    <source>
        <strain evidence="1 2">2631</strain>
    </source>
</reference>
<organism evidence="1 2">
    <name type="scientific">Psilocybe cyanescens</name>
    <dbReference type="NCBI Taxonomy" id="93625"/>
    <lineage>
        <taxon>Eukaryota</taxon>
        <taxon>Fungi</taxon>
        <taxon>Dikarya</taxon>
        <taxon>Basidiomycota</taxon>
        <taxon>Agaricomycotina</taxon>
        <taxon>Agaricomycetes</taxon>
        <taxon>Agaricomycetidae</taxon>
        <taxon>Agaricales</taxon>
        <taxon>Agaricineae</taxon>
        <taxon>Strophariaceae</taxon>
        <taxon>Psilocybe</taxon>
    </lineage>
</organism>
<protein>
    <submittedName>
        <fullName evidence="1">Uncharacterized protein</fullName>
    </submittedName>
</protein>